<evidence type="ECO:0000313" key="2">
    <source>
        <dbReference type="Proteomes" id="UP000520814"/>
    </source>
</evidence>
<protein>
    <submittedName>
        <fullName evidence="1">Uncharacterized protein</fullName>
    </submittedName>
</protein>
<comment type="caution">
    <text evidence="1">The sequence shown here is derived from an EMBL/GenBank/DDBJ whole genome shotgun (WGS) entry which is preliminary data.</text>
</comment>
<reference evidence="1 2" key="1">
    <citation type="submission" date="2020-08" db="EMBL/GenBank/DDBJ databases">
        <title>Genomic Encyclopedia of Type Strains, Phase IV (KMG-IV): sequencing the most valuable type-strain genomes for metagenomic binning, comparative biology and taxonomic classification.</title>
        <authorList>
            <person name="Goeker M."/>
        </authorList>
    </citation>
    <scope>NUCLEOTIDE SEQUENCE [LARGE SCALE GENOMIC DNA]</scope>
    <source>
        <strain evidence="1 2">DSM 23562</strain>
    </source>
</reference>
<sequence>MTLTVSPEAEQLLLSEAARTGIPVGEVLQRVVAAHFATAPNPPSDAELERIARQEPAQHLRSAYQELAARQRETPLSEPERDELLRLLEHLDSHHVRRMEAVAELAKRQGVTLRSCMERFGVRPLEVAG</sequence>
<dbReference type="InterPro" id="IPR016136">
    <property type="entry name" value="DNA_helicase_N/primase_C"/>
</dbReference>
<accession>A0A7W9SUZ4</accession>
<evidence type="ECO:0000313" key="1">
    <source>
        <dbReference type="EMBL" id="MBB6053151.1"/>
    </source>
</evidence>
<dbReference type="Proteomes" id="UP000520814">
    <property type="component" value="Unassembled WGS sequence"/>
</dbReference>
<gene>
    <name evidence="1" type="ORF">HNQ39_004983</name>
</gene>
<keyword evidence="2" id="KW-1185">Reference proteome</keyword>
<dbReference type="Gene3D" id="1.10.860.10">
    <property type="entry name" value="DNAb Helicase, Chain A"/>
    <property type="match status" value="1"/>
</dbReference>
<dbReference type="EMBL" id="JACHGW010000005">
    <property type="protein sequence ID" value="MBB6053151.1"/>
    <property type="molecule type" value="Genomic_DNA"/>
</dbReference>
<organism evidence="1 2">
    <name type="scientific">Armatimonas rosea</name>
    <dbReference type="NCBI Taxonomy" id="685828"/>
    <lineage>
        <taxon>Bacteria</taxon>
        <taxon>Bacillati</taxon>
        <taxon>Armatimonadota</taxon>
        <taxon>Armatimonadia</taxon>
        <taxon>Armatimonadales</taxon>
        <taxon>Armatimonadaceae</taxon>
        <taxon>Armatimonas</taxon>
    </lineage>
</organism>
<dbReference type="RefSeq" id="WP_184203163.1">
    <property type="nucleotide sequence ID" value="NZ_JACHGW010000005.1"/>
</dbReference>
<proteinExistence type="predicted"/>
<dbReference type="AlphaFoldDB" id="A0A7W9SUZ4"/>
<name>A0A7W9SUZ4_ARMRO</name>